<sequence length="249" mass="27441">MDTSLLLQYGWVLVVLIGLEVVLSADNAVVMAVMVKGLKPEKQKKALFYGLLGAMILRFSALFVISLLVDMWYVQALGAVYLIYLAIKHFIPSRKQKKVSHTNEKAPSFWGTVIKVELSDIAFAIDSILAAAALVITLPNTHTFNIGGMDGWKFIVMFLGGFVGLLCIRFAATRIVRWLGIYPVLEKAAFILVGWVGIKLAVLTLAHKDIALLPLNFPESVGWQVTFWGVMIVIIIGALIKVKQTPKKG</sequence>
<dbReference type="Pfam" id="PF03741">
    <property type="entry name" value="TerC"/>
    <property type="match status" value="1"/>
</dbReference>
<keyword evidence="5 6" id="KW-0472">Membrane</keyword>
<keyword evidence="3 6" id="KW-0812">Transmembrane</keyword>
<comment type="subcellular location">
    <subcellularLocation>
        <location evidence="1">Membrane</location>
        <topology evidence="1">Multi-pass membrane protein</topology>
    </subcellularLocation>
</comment>
<feature type="transmembrane region" description="Helical" evidence="6">
    <location>
        <begin position="72"/>
        <end position="91"/>
    </location>
</feature>
<evidence type="ECO:0000256" key="5">
    <source>
        <dbReference type="ARBA" id="ARBA00023136"/>
    </source>
</evidence>
<evidence type="ECO:0000256" key="3">
    <source>
        <dbReference type="ARBA" id="ARBA00022692"/>
    </source>
</evidence>
<reference evidence="7 8" key="1">
    <citation type="submission" date="2017-09" db="EMBL/GenBank/DDBJ databases">
        <title>Complete Genome Sequences of Two Strains of the Meat Spoilage Bacterium Brochothrix thermosphacta Isolated from Ground Chicken.</title>
        <authorList>
            <person name="Paoli G.C."/>
            <person name="Wijey C."/>
            <person name="Chen C.-Y."/>
            <person name="Nguyen L."/>
            <person name="Yan X."/>
            <person name="Irwin P.L."/>
        </authorList>
    </citation>
    <scope>NUCLEOTIDE SEQUENCE [LARGE SCALE GENOMIC DNA]</scope>
    <source>
        <strain evidence="7 8">BI</strain>
    </source>
</reference>
<evidence type="ECO:0000256" key="1">
    <source>
        <dbReference type="ARBA" id="ARBA00004141"/>
    </source>
</evidence>
<dbReference type="InterPro" id="IPR005496">
    <property type="entry name" value="Integral_membrane_TerC"/>
</dbReference>
<dbReference type="AlphaFoldDB" id="A0A1D2L5P4"/>
<feature type="transmembrane region" description="Helical" evidence="6">
    <location>
        <begin position="121"/>
        <end position="139"/>
    </location>
</feature>
<dbReference type="PANTHER" id="PTHR30238">
    <property type="entry name" value="MEMBRANE BOUND PREDICTED REDOX MODULATOR"/>
    <property type="match status" value="1"/>
</dbReference>
<dbReference type="PANTHER" id="PTHR30238:SF4">
    <property type="entry name" value="SLL1022 PROTEIN"/>
    <property type="match status" value="1"/>
</dbReference>
<dbReference type="RefSeq" id="WP_069125559.1">
    <property type="nucleotide sequence ID" value="NZ_CP023483.1"/>
</dbReference>
<evidence type="ECO:0000313" key="7">
    <source>
        <dbReference type="EMBL" id="ATF25445.1"/>
    </source>
</evidence>
<organism evidence="7 8">
    <name type="scientific">Brochothrix thermosphacta</name>
    <name type="common">Microbacterium thermosphactum</name>
    <dbReference type="NCBI Taxonomy" id="2756"/>
    <lineage>
        <taxon>Bacteria</taxon>
        <taxon>Bacillati</taxon>
        <taxon>Bacillota</taxon>
        <taxon>Bacilli</taxon>
        <taxon>Bacillales</taxon>
        <taxon>Listeriaceae</taxon>
        <taxon>Brochothrix</taxon>
    </lineage>
</organism>
<dbReference type="Proteomes" id="UP000243591">
    <property type="component" value="Chromosome"/>
</dbReference>
<accession>A0A1D2L5P4</accession>
<keyword evidence="4 6" id="KW-1133">Transmembrane helix</keyword>
<feature type="transmembrane region" description="Helical" evidence="6">
    <location>
        <begin position="151"/>
        <end position="172"/>
    </location>
</feature>
<dbReference type="InterPro" id="IPR022493">
    <property type="entry name" value="CHP03716_TM_YkoY"/>
</dbReference>
<evidence type="ECO:0000313" key="8">
    <source>
        <dbReference type="Proteomes" id="UP000243591"/>
    </source>
</evidence>
<comment type="similarity">
    <text evidence="2">Belongs to the TerC family.</text>
</comment>
<dbReference type="EMBL" id="CP023483">
    <property type="protein sequence ID" value="ATF25445.1"/>
    <property type="molecule type" value="Genomic_DNA"/>
</dbReference>
<feature type="transmembrane region" description="Helical" evidence="6">
    <location>
        <begin position="46"/>
        <end position="66"/>
    </location>
</feature>
<evidence type="ECO:0000256" key="4">
    <source>
        <dbReference type="ARBA" id="ARBA00022989"/>
    </source>
</evidence>
<proteinExistence type="inferred from homology"/>
<evidence type="ECO:0008006" key="9">
    <source>
        <dbReference type="Google" id="ProtNLM"/>
    </source>
</evidence>
<dbReference type="OrthoDB" id="9806211at2"/>
<dbReference type="KEGG" id="bths:CNY62_02990"/>
<keyword evidence="8" id="KW-1185">Reference proteome</keyword>
<protein>
    <recommendedName>
        <fullName evidence="9">TerC family protein</fullName>
    </recommendedName>
</protein>
<dbReference type="NCBIfam" id="TIGR03716">
    <property type="entry name" value="R_switched_YkoY"/>
    <property type="match status" value="1"/>
</dbReference>
<feature type="transmembrane region" description="Helical" evidence="6">
    <location>
        <begin position="184"/>
        <end position="206"/>
    </location>
</feature>
<feature type="transmembrane region" description="Helical" evidence="6">
    <location>
        <begin position="221"/>
        <end position="240"/>
    </location>
</feature>
<gene>
    <name evidence="7" type="ORF">CNY62_02990</name>
</gene>
<evidence type="ECO:0000256" key="6">
    <source>
        <dbReference type="SAM" id="Phobius"/>
    </source>
</evidence>
<dbReference type="GO" id="GO:0016020">
    <property type="term" value="C:membrane"/>
    <property type="evidence" value="ECO:0007669"/>
    <property type="project" value="UniProtKB-SubCell"/>
</dbReference>
<name>A0A1D2L5P4_BROTH</name>
<evidence type="ECO:0000256" key="2">
    <source>
        <dbReference type="ARBA" id="ARBA00007511"/>
    </source>
</evidence>
<dbReference type="STRING" id="2756.BFR44_00890"/>
<feature type="transmembrane region" description="Helical" evidence="6">
    <location>
        <begin position="6"/>
        <end position="34"/>
    </location>
</feature>